<name>A0A1H1VP43_9PSED</name>
<dbReference type="RefSeq" id="WP_092275303.1">
    <property type="nucleotide sequence ID" value="NZ_LT629762.1"/>
</dbReference>
<organism evidence="1 2">
    <name type="scientific">Pseudomonas prosekii</name>
    <dbReference type="NCBI Taxonomy" id="1148509"/>
    <lineage>
        <taxon>Bacteria</taxon>
        <taxon>Pseudomonadati</taxon>
        <taxon>Pseudomonadota</taxon>
        <taxon>Gammaproteobacteria</taxon>
        <taxon>Pseudomonadales</taxon>
        <taxon>Pseudomonadaceae</taxon>
        <taxon>Pseudomonas</taxon>
    </lineage>
</organism>
<proteinExistence type="predicted"/>
<sequence>MLDQITGEHFRELLGTSKALYLSDGSQIPVTIVSVVDKPNARMSATGRMPFGVELSSPAQTSFIDGPCAIELPELGLIEGIVVSRTPELGRAAGHIYFDITVN</sequence>
<reference evidence="1 2" key="1">
    <citation type="submission" date="2016-10" db="EMBL/GenBank/DDBJ databases">
        <authorList>
            <person name="de Groot N.N."/>
        </authorList>
    </citation>
    <scope>NUCLEOTIDE SEQUENCE [LARGE SCALE GENOMIC DNA]</scope>
    <source>
        <strain evidence="1 2">LMG 26867</strain>
    </source>
</reference>
<dbReference type="AlphaFoldDB" id="A0A1H1VP43"/>
<dbReference type="EMBL" id="LT629762">
    <property type="protein sequence ID" value="SDS86708.1"/>
    <property type="molecule type" value="Genomic_DNA"/>
</dbReference>
<gene>
    <name evidence="1" type="ORF">SAMN05216222_2479</name>
</gene>
<evidence type="ECO:0000313" key="2">
    <source>
        <dbReference type="Proteomes" id="UP000198481"/>
    </source>
</evidence>
<protein>
    <submittedName>
        <fullName evidence="1">Uncharacterized protein</fullName>
    </submittedName>
</protein>
<accession>A0A1H1VP43</accession>
<dbReference type="Proteomes" id="UP000198481">
    <property type="component" value="Chromosome I"/>
</dbReference>
<evidence type="ECO:0000313" key="1">
    <source>
        <dbReference type="EMBL" id="SDS86708.1"/>
    </source>
</evidence>